<reference evidence="3" key="2">
    <citation type="submission" date="2021-03" db="EMBL/GenBank/DDBJ databases">
        <authorList>
            <person name="Alouane T."/>
            <person name="Langin T."/>
            <person name="Bonhomme L."/>
        </authorList>
    </citation>
    <scope>NUCLEOTIDE SEQUENCE</scope>
    <source>
        <strain evidence="3">MDC_Fg202</strain>
    </source>
</reference>
<dbReference type="EMBL" id="CAJPIJ010000090">
    <property type="protein sequence ID" value="CAG1971350.1"/>
    <property type="molecule type" value="Genomic_DNA"/>
</dbReference>
<sequence>MNSSMSSTWRFFYATLIVYTTAAHARFIDYPLPTAIQAFEQPIPTLITRAFHLEVRADDGAPTYTITYASDSVCGYLSGSVQIPISCENKNRCLWELESFKYIACEIDGETTGIAHTKCLARDEALDANLCDDVCVSNAYNLQCTNDTAPYCRTYAYPRGVRDYRCAPTPATRVSSVDFTYDGQKFPDPIISTVTGVDRPRSSDSSSTTTEAEESSSTATAEAEPEPKKKGLSEGAIGGIIVGAIFGVFIVIGGIWYYRRTHPKGTQANASLSESVPPVSKRSETVVNERSVQVEDGIEAVQEISTST</sequence>
<dbReference type="AlphaFoldDB" id="A0A4U9EJ64"/>
<evidence type="ECO:0000256" key="2">
    <source>
        <dbReference type="SAM" id="Phobius"/>
    </source>
</evidence>
<gene>
    <name evidence="4" type="ORF">FUG_LOCUS237255</name>
    <name evidence="3" type="ORF">MDCFG202_LOCUS97397</name>
</gene>
<protein>
    <recommendedName>
        <fullName evidence="6">Mid2 domain-containing protein</fullName>
    </recommendedName>
</protein>
<evidence type="ECO:0000256" key="1">
    <source>
        <dbReference type="SAM" id="MobiDB-lite"/>
    </source>
</evidence>
<organism evidence="3 5">
    <name type="scientific">Gibberella zeae</name>
    <name type="common">Wheat head blight fungus</name>
    <name type="synonym">Fusarium graminearum</name>
    <dbReference type="NCBI Taxonomy" id="5518"/>
    <lineage>
        <taxon>Eukaryota</taxon>
        <taxon>Fungi</taxon>
        <taxon>Dikarya</taxon>
        <taxon>Ascomycota</taxon>
        <taxon>Pezizomycotina</taxon>
        <taxon>Sordariomycetes</taxon>
        <taxon>Hypocreomycetidae</taxon>
        <taxon>Hypocreales</taxon>
        <taxon>Nectriaceae</taxon>
        <taxon>Fusarium</taxon>
    </lineage>
</organism>
<keyword evidence="2" id="KW-1133">Transmembrane helix</keyword>
<evidence type="ECO:0000313" key="5">
    <source>
        <dbReference type="Proteomes" id="UP000746612"/>
    </source>
</evidence>
<feature type="transmembrane region" description="Helical" evidence="2">
    <location>
        <begin position="236"/>
        <end position="258"/>
    </location>
</feature>
<dbReference type="EMBL" id="CAAKMV010000127">
    <property type="protein sequence ID" value="VIO57056.1"/>
    <property type="molecule type" value="Genomic_DNA"/>
</dbReference>
<evidence type="ECO:0000313" key="4">
    <source>
        <dbReference type="EMBL" id="VIO57056.1"/>
    </source>
</evidence>
<dbReference type="Proteomes" id="UP000746612">
    <property type="component" value="Unassembled WGS sequence"/>
</dbReference>
<keyword evidence="2" id="KW-0472">Membrane</keyword>
<accession>A0A4U9EJ64</accession>
<proteinExistence type="predicted"/>
<evidence type="ECO:0008006" key="6">
    <source>
        <dbReference type="Google" id="ProtNLM"/>
    </source>
</evidence>
<reference evidence="4" key="1">
    <citation type="submission" date="2019-04" db="EMBL/GenBank/DDBJ databases">
        <authorList>
            <person name="Melise S."/>
            <person name="Noan J."/>
            <person name="Okalmin O."/>
        </authorList>
    </citation>
    <scope>NUCLEOTIDE SEQUENCE</scope>
    <source>
        <strain evidence="4">FN9</strain>
    </source>
</reference>
<evidence type="ECO:0000313" key="3">
    <source>
        <dbReference type="EMBL" id="CAG1971350.1"/>
    </source>
</evidence>
<feature type="region of interest" description="Disordered" evidence="1">
    <location>
        <begin position="267"/>
        <end position="287"/>
    </location>
</feature>
<feature type="region of interest" description="Disordered" evidence="1">
    <location>
        <begin position="190"/>
        <end position="233"/>
    </location>
</feature>
<keyword evidence="2" id="KW-0812">Transmembrane</keyword>
<feature type="compositionally biased region" description="Low complexity" evidence="1">
    <location>
        <begin position="203"/>
        <end position="222"/>
    </location>
</feature>
<name>A0A4U9EJ64_GIBZA</name>